<accession>A0A1U9NHD5</accession>
<proteinExistence type="predicted"/>
<dbReference type="InterPro" id="IPR036812">
    <property type="entry name" value="NAD(P)_OxRdtase_dom_sf"/>
</dbReference>
<dbReference type="InterPro" id="IPR023210">
    <property type="entry name" value="NADP_OxRdtase_dom"/>
</dbReference>
<feature type="domain" description="NADP-dependent oxidoreductase" evidence="2">
    <location>
        <begin position="90"/>
        <end position="272"/>
    </location>
</feature>
<reference evidence="4" key="1">
    <citation type="submission" date="2017-02" db="EMBL/GenBank/DDBJ databases">
        <title>Comparative genomics and description of representatives of a novel lineage of planctomycetes thriving in anoxic sediments.</title>
        <authorList>
            <person name="Spring S."/>
            <person name="Bunk B."/>
            <person name="Sproer C."/>
        </authorList>
    </citation>
    <scope>NUCLEOTIDE SEQUENCE [LARGE SCALE GENOMIC DNA]</scope>
    <source>
        <strain evidence="4">ST-NAGAB-D1</strain>
    </source>
</reference>
<evidence type="ECO:0000313" key="4">
    <source>
        <dbReference type="Proteomes" id="UP000189674"/>
    </source>
</evidence>
<sequence>MKTEGEGLNRRNFLRNAGAASVVSALGAGKVLADEHKKEAKTEQAAEKEQAKEKEDKHPKVPKRKFSKKIKEEVPILSMGGMFPIPDNQIVLHTAYKWGVTYWDTANSYEGGNSELGIGKWLKRFPDRRKNLFIVTKASGARNNEQRDKKLQLSLDRMNTKYVDLYYGVHGLRNPETQLTDELKTWAEKAKKAKLIRYFGFSTHSNVTECLEAASKVDWVDAIMLKYNFKMMDDERTQKAIQACYDKGIALIAMKTQAKGMGNEDEKKLIDYFIERGFTSHQAKLKAIWKDKRFCNICSQMPNVKILTENIASAFDKTELKDVDMAVLSDHAKECGGFCAGCANICENAVAGSPDISDTMRYLMYYNSYGEPERAKAEFAAMPADRKRILANADFTEAERKCPQNLPIASLVKEAFEKLA</sequence>
<name>A0A1U9NHD5_9BACT</name>
<dbReference type="OrthoDB" id="253560at2"/>
<dbReference type="AlphaFoldDB" id="A0A1U9NHD5"/>
<organism evidence="3 4">
    <name type="scientific">Anaerohalosphaera lusitana</name>
    <dbReference type="NCBI Taxonomy" id="1936003"/>
    <lineage>
        <taxon>Bacteria</taxon>
        <taxon>Pseudomonadati</taxon>
        <taxon>Planctomycetota</taxon>
        <taxon>Phycisphaerae</taxon>
        <taxon>Sedimentisphaerales</taxon>
        <taxon>Anaerohalosphaeraceae</taxon>
        <taxon>Anaerohalosphaera</taxon>
    </lineage>
</organism>
<dbReference type="Gene3D" id="3.20.20.100">
    <property type="entry name" value="NADP-dependent oxidoreductase domain"/>
    <property type="match status" value="1"/>
</dbReference>
<dbReference type="PROSITE" id="PS51318">
    <property type="entry name" value="TAT"/>
    <property type="match status" value="1"/>
</dbReference>
<gene>
    <name evidence="3" type="ORF">STSP2_00158</name>
</gene>
<keyword evidence="4" id="KW-1185">Reference proteome</keyword>
<dbReference type="KEGG" id="alus:STSP2_00158"/>
<dbReference type="EMBL" id="CP019791">
    <property type="protein sequence ID" value="AQT67020.1"/>
    <property type="molecule type" value="Genomic_DNA"/>
</dbReference>
<dbReference type="STRING" id="1936003.STSP2_00158"/>
<dbReference type="CDD" id="cd19105">
    <property type="entry name" value="AKR_unchar"/>
    <property type="match status" value="1"/>
</dbReference>
<evidence type="ECO:0000256" key="1">
    <source>
        <dbReference type="SAM" id="MobiDB-lite"/>
    </source>
</evidence>
<dbReference type="PANTHER" id="PTHR43312:SF1">
    <property type="entry name" value="NADP-DEPENDENT OXIDOREDUCTASE DOMAIN-CONTAINING PROTEIN"/>
    <property type="match status" value="1"/>
</dbReference>
<dbReference type="RefSeq" id="WP_146658930.1">
    <property type="nucleotide sequence ID" value="NZ_CP019791.1"/>
</dbReference>
<dbReference type="InterPro" id="IPR053135">
    <property type="entry name" value="AKR2_Oxidoreductase"/>
</dbReference>
<dbReference type="PANTHER" id="PTHR43312">
    <property type="entry name" value="D-THREO-ALDOSE 1-DEHYDROGENASE"/>
    <property type="match status" value="1"/>
</dbReference>
<dbReference type="Pfam" id="PF00248">
    <property type="entry name" value="Aldo_ket_red"/>
    <property type="match status" value="1"/>
</dbReference>
<dbReference type="Proteomes" id="UP000189674">
    <property type="component" value="Chromosome"/>
</dbReference>
<evidence type="ECO:0000259" key="2">
    <source>
        <dbReference type="Pfam" id="PF00248"/>
    </source>
</evidence>
<dbReference type="SUPFAM" id="SSF51430">
    <property type="entry name" value="NAD(P)-linked oxidoreductase"/>
    <property type="match status" value="1"/>
</dbReference>
<protein>
    <submittedName>
        <fullName evidence="3">2,5-diketo-D-gluconate reductase A</fullName>
    </submittedName>
</protein>
<evidence type="ECO:0000313" key="3">
    <source>
        <dbReference type="EMBL" id="AQT67020.1"/>
    </source>
</evidence>
<dbReference type="InterPro" id="IPR006311">
    <property type="entry name" value="TAT_signal"/>
</dbReference>
<feature type="region of interest" description="Disordered" evidence="1">
    <location>
        <begin position="34"/>
        <end position="65"/>
    </location>
</feature>
<feature type="compositionally biased region" description="Basic and acidic residues" evidence="1">
    <location>
        <begin position="34"/>
        <end position="59"/>
    </location>
</feature>